<sequence length="54" mass="5953">MKSAISQQSISEECPLQCLMSGGNNKQGIAYLGQSLLFVNKKRMGGLYMLNWGK</sequence>
<accession>A0ABQ3MYU0</accession>
<keyword evidence="2" id="KW-1185">Reference proteome</keyword>
<organism evidence="1 2">
    <name type="scientific">Neobacillus kokaensis</name>
    <dbReference type="NCBI Taxonomy" id="2759023"/>
    <lineage>
        <taxon>Bacteria</taxon>
        <taxon>Bacillati</taxon>
        <taxon>Bacillota</taxon>
        <taxon>Bacilli</taxon>
        <taxon>Bacillales</taxon>
        <taxon>Bacillaceae</taxon>
        <taxon>Neobacillus</taxon>
    </lineage>
</organism>
<gene>
    <name evidence="1" type="ORF">AM1BK_11350</name>
</gene>
<protein>
    <submittedName>
        <fullName evidence="1">Uncharacterized protein</fullName>
    </submittedName>
</protein>
<name>A0ABQ3MYU0_9BACI</name>
<reference evidence="1 2" key="1">
    <citation type="journal article" date="2022" name="Int. J. Syst. Evol. Microbiol.">
        <title>Neobacillus kokaensis sp. nov., isolated from soil.</title>
        <authorList>
            <person name="Yuki K."/>
            <person name="Matsubara H."/>
            <person name="Yamaguchi S."/>
        </authorList>
    </citation>
    <scope>NUCLEOTIDE SEQUENCE [LARGE SCALE GENOMIC DNA]</scope>
    <source>
        <strain evidence="1 2">LOB 377</strain>
    </source>
</reference>
<proteinExistence type="predicted"/>
<dbReference type="Proteomes" id="UP000637074">
    <property type="component" value="Unassembled WGS sequence"/>
</dbReference>
<evidence type="ECO:0000313" key="1">
    <source>
        <dbReference type="EMBL" id="GHH97592.1"/>
    </source>
</evidence>
<comment type="caution">
    <text evidence="1">The sequence shown here is derived from an EMBL/GenBank/DDBJ whole genome shotgun (WGS) entry which is preliminary data.</text>
</comment>
<evidence type="ECO:0000313" key="2">
    <source>
        <dbReference type="Proteomes" id="UP000637074"/>
    </source>
</evidence>
<dbReference type="EMBL" id="BNDS01000003">
    <property type="protein sequence ID" value="GHH97592.1"/>
    <property type="molecule type" value="Genomic_DNA"/>
</dbReference>